<evidence type="ECO:0000259" key="3">
    <source>
        <dbReference type="Pfam" id="PF17403"/>
    </source>
</evidence>
<evidence type="ECO:0000259" key="4">
    <source>
        <dbReference type="Pfam" id="PF17404"/>
    </source>
</evidence>
<feature type="domain" description="Nrap protein" evidence="4">
    <location>
        <begin position="402"/>
        <end position="558"/>
    </location>
</feature>
<keyword evidence="9" id="KW-1185">Reference proteome</keyword>
<feature type="domain" description="Nrap protein" evidence="6">
    <location>
        <begin position="802"/>
        <end position="959"/>
    </location>
</feature>
<dbReference type="GO" id="GO:0032545">
    <property type="term" value="C:CURI complex"/>
    <property type="evidence" value="ECO:0007669"/>
    <property type="project" value="TreeGrafter"/>
</dbReference>
<dbReference type="InterPro" id="IPR035367">
    <property type="entry name" value="Nrap_D2"/>
</dbReference>
<evidence type="ECO:0000256" key="2">
    <source>
        <dbReference type="SAM" id="MobiDB-lite"/>
    </source>
</evidence>
<dbReference type="EMBL" id="JANAWD010000195">
    <property type="protein sequence ID" value="KAJ3484285.1"/>
    <property type="molecule type" value="Genomic_DNA"/>
</dbReference>
<gene>
    <name evidence="8" type="ORF">NLI96_g5744</name>
</gene>
<dbReference type="InterPro" id="IPR035368">
    <property type="entry name" value="Nrap_D3"/>
</dbReference>
<evidence type="ECO:0000259" key="5">
    <source>
        <dbReference type="Pfam" id="PF17405"/>
    </source>
</evidence>
<keyword evidence="1" id="KW-0690">Ribosome biogenesis</keyword>
<comment type="similarity">
    <text evidence="1">Belongs to the NRAP family.</text>
</comment>
<evidence type="ECO:0000256" key="1">
    <source>
        <dbReference type="RuleBase" id="RU364032"/>
    </source>
</evidence>
<dbReference type="InterPro" id="IPR035369">
    <property type="entry name" value="Nrap_D4"/>
</dbReference>
<evidence type="ECO:0000313" key="9">
    <source>
        <dbReference type="Proteomes" id="UP001212997"/>
    </source>
</evidence>
<dbReference type="Proteomes" id="UP001212997">
    <property type="component" value="Unassembled WGS sequence"/>
</dbReference>
<keyword evidence="1" id="KW-0698">rRNA processing</keyword>
<dbReference type="InterPro" id="IPR005554">
    <property type="entry name" value="NOL6/Upt22"/>
</dbReference>
<dbReference type="AlphaFoldDB" id="A0AAD5V2D2"/>
<dbReference type="InterPro" id="IPR035370">
    <property type="entry name" value="Nrap_D5"/>
</dbReference>
<dbReference type="GO" id="GO:0032040">
    <property type="term" value="C:small-subunit processome"/>
    <property type="evidence" value="ECO:0007669"/>
    <property type="project" value="TreeGrafter"/>
</dbReference>
<name>A0AAD5V2D2_9APHY</name>
<dbReference type="Gene3D" id="3.30.70.3030">
    <property type="match status" value="1"/>
</dbReference>
<dbReference type="PANTHER" id="PTHR17972">
    <property type="entry name" value="NUCLEOLAR RNA-ASSOCIATED PROTEIN"/>
    <property type="match status" value="1"/>
</dbReference>
<reference evidence="8" key="1">
    <citation type="submission" date="2022-07" db="EMBL/GenBank/DDBJ databases">
        <title>Genome Sequence of Physisporinus lineatus.</title>
        <authorList>
            <person name="Buettner E."/>
        </authorList>
    </citation>
    <scope>NUCLEOTIDE SEQUENCE</scope>
    <source>
        <strain evidence="8">VT162</strain>
    </source>
</reference>
<feature type="domain" description="Nrap protein" evidence="7">
    <location>
        <begin position="963"/>
        <end position="1100"/>
    </location>
</feature>
<dbReference type="Pfam" id="PF17406">
    <property type="entry name" value="Nrap_D5"/>
    <property type="match status" value="1"/>
</dbReference>
<proteinExistence type="inferred from homology"/>
<protein>
    <recommendedName>
        <fullName evidence="1">U3 small nucleolar RNA-associated protein 22</fullName>
    </recommendedName>
</protein>
<sequence>MTAIHKRKRVKVEVAPSESHKPEKRPRKTKGNMQDGSNVHDEIRSETRIDITNVQDDDGLDIQSQESGEEDEWIGFGDEESTVREPKPEAALDSQHKSNRPPTALELRDIKDASNLYRSSSFKLQIDALLPNVRPKYHRVAPLERFLHGLHACLTSAPPTSPISPLVASKKLRKQGIHVPYPLPEPTEDAKWTVAFTKPVDIVLAGSWANKLSVKSRDAEKYMVDVALEMPSKVPAYEDAHTLLRVWANQRGYGRGSRMCVRGFEGSGQLWAAVLDLLVHGEDPSHNALNGTVNKRKPVGTGLSSYQLFRAALDFLARSDLPGLRAFVKNTNGHRFPAGDYDTFDAVLVDSQSPFNHLAGIPLGSLSLLQRDAKATLEALNESALSEDPFNEVFLKEHRDIQTRFDVVMRIDLNSAKLRNKSVHTVLDQGSSYTMLLSTVDSTLRTALGNRAKSVTILHPTSQPWALSDAPPLGSPVIFIGLILDTEQAFRLVDHGPAEDSPDPEAAKAFQEFWGDKAELRRFKDGKITESVVWNVKTSDERAHIPFFICAHILQRHCGIPEGQVQHWQRSFDNLLRLPESITSLYQAEGVEMGFKAALAAFDSLVKTIKGLDDKLPLAVLNVSPASDALRYTSAFSPIALPDSVLPSIPYTAQYLQPMEIVIEFEKSARWPDELRAIQKLKLAFFEYLASTLMTAVSGLKANVVLGNPATTPDIQDSCSLEIKTPQGWVFNARIWHDREAKLLDTAIDDKPHIPAHIKKKLSEEINLKGRQIATEAKEVYLRRFVHAPRHHRAIAALSHRFSAFSGTVRLVKRWLSAHWLLDTHISGEAVELLCAVAFVGRGKKVANPTQLVDVPGTKERAFFKVVDFLKDWEWEGGLFVPLYGDDQVNDTETALAAPVAIKGAAWTIATEFDPAGRMWTSHGPDPIAARRVTAIAKATWQCSLGVEGAGYNVATLFTHPQADYDILIDLEPSVLPRYSQNLHGNIDLREGRSFANAQRSEEIAPLGFDPARMLFDDLTRTYQDTIKVFYDCLGGDRFGIIWEPSVTDPKPFRVMNRFSSTPVRKNDEQGKDKEKMVTLNTESILSEMERLGAGLIKTITQQK</sequence>
<dbReference type="GO" id="GO:0006364">
    <property type="term" value="P:rRNA processing"/>
    <property type="evidence" value="ECO:0007669"/>
    <property type="project" value="UniProtKB-KW"/>
</dbReference>
<dbReference type="Pfam" id="PF17404">
    <property type="entry name" value="Nrap_D3"/>
    <property type="match status" value="1"/>
</dbReference>
<dbReference type="GO" id="GO:0006409">
    <property type="term" value="P:tRNA export from nucleus"/>
    <property type="evidence" value="ECO:0007669"/>
    <property type="project" value="TreeGrafter"/>
</dbReference>
<evidence type="ECO:0000259" key="6">
    <source>
        <dbReference type="Pfam" id="PF17406"/>
    </source>
</evidence>
<feature type="domain" description="Nrap protein" evidence="3">
    <location>
        <begin position="237"/>
        <end position="396"/>
    </location>
</feature>
<keyword evidence="1" id="KW-0687">Ribonucleoprotein</keyword>
<keyword evidence="1" id="KW-0694">RNA-binding</keyword>
<comment type="subcellular location">
    <subcellularLocation>
        <location evidence="1">Nucleus</location>
        <location evidence="1">Nucleolus</location>
    </subcellularLocation>
</comment>
<dbReference type="Gene3D" id="1.10.1410.10">
    <property type="match status" value="2"/>
</dbReference>
<dbReference type="PANTHER" id="PTHR17972:SF0">
    <property type="entry name" value="NUCLEOLAR PROTEIN 6"/>
    <property type="match status" value="1"/>
</dbReference>
<dbReference type="Pfam" id="PF17405">
    <property type="entry name" value="Nrap_D4"/>
    <property type="match status" value="1"/>
</dbReference>
<feature type="compositionally biased region" description="Basic and acidic residues" evidence="2">
    <location>
        <begin position="38"/>
        <end position="49"/>
    </location>
</feature>
<feature type="region of interest" description="Disordered" evidence="2">
    <location>
        <begin position="1"/>
        <end position="104"/>
    </location>
</feature>
<keyword evidence="1" id="KW-0539">Nucleus</keyword>
<dbReference type="InterPro" id="IPR035371">
    <property type="entry name" value="Nrap_D6"/>
</dbReference>
<comment type="caution">
    <text evidence="8">The sequence shown here is derived from an EMBL/GenBank/DDBJ whole genome shotgun (WGS) entry which is preliminary data.</text>
</comment>
<feature type="domain" description="Nrap protein" evidence="5">
    <location>
        <begin position="572"/>
        <end position="800"/>
    </location>
</feature>
<accession>A0AAD5V2D2</accession>
<feature type="compositionally biased region" description="Basic and acidic residues" evidence="2">
    <location>
        <begin position="81"/>
        <end position="96"/>
    </location>
</feature>
<feature type="compositionally biased region" description="Acidic residues" evidence="2">
    <location>
        <begin position="67"/>
        <end position="80"/>
    </location>
</feature>
<dbReference type="GO" id="GO:0003723">
    <property type="term" value="F:RNA binding"/>
    <property type="evidence" value="ECO:0007669"/>
    <property type="project" value="UniProtKB-KW"/>
</dbReference>
<evidence type="ECO:0000259" key="7">
    <source>
        <dbReference type="Pfam" id="PF17407"/>
    </source>
</evidence>
<dbReference type="Pfam" id="PF17407">
    <property type="entry name" value="Nrap_D6"/>
    <property type="match status" value="1"/>
</dbReference>
<feature type="compositionally biased region" description="Basic residues" evidence="2">
    <location>
        <begin position="1"/>
        <end position="10"/>
    </location>
</feature>
<dbReference type="Pfam" id="PF17403">
    <property type="entry name" value="Nrap_D2"/>
    <property type="match status" value="1"/>
</dbReference>
<dbReference type="GO" id="GO:0034456">
    <property type="term" value="C:UTP-C complex"/>
    <property type="evidence" value="ECO:0007669"/>
    <property type="project" value="TreeGrafter"/>
</dbReference>
<evidence type="ECO:0000313" key="8">
    <source>
        <dbReference type="EMBL" id="KAJ3484285.1"/>
    </source>
</evidence>
<organism evidence="8 9">
    <name type="scientific">Meripilus lineatus</name>
    <dbReference type="NCBI Taxonomy" id="2056292"/>
    <lineage>
        <taxon>Eukaryota</taxon>
        <taxon>Fungi</taxon>
        <taxon>Dikarya</taxon>
        <taxon>Basidiomycota</taxon>
        <taxon>Agaricomycotina</taxon>
        <taxon>Agaricomycetes</taxon>
        <taxon>Polyporales</taxon>
        <taxon>Meripilaceae</taxon>
        <taxon>Meripilus</taxon>
    </lineage>
</organism>